<keyword evidence="3 6" id="KW-0812">Transmembrane</keyword>
<sequence length="291" mass="31711">MILIAAVLLLGSLGALAVGLGLVATPNGEVQRRAREMAHREVKKPAGKRVMTVNRLPRGTLASLTPQSMLDKVERNLVLAGRPESWTLEKVVLYKPIGLGLGVLLFVALLTNGSMLFVLFGLALIPLGYFLPDLLIYNLATKRQEQIQKELPDLLDQIVISIEAGVGFEQALSRAAERNTGALAEEVLRLTQDMTVGLSRREAYMALADRTTVGDLRNFCRAVVQAEEYGISISSVVRSQAVELRHGRKMRAEAEAQKVPVKILMPLMSCILPVLFIVVLGPAIVSAYATF</sequence>
<proteinExistence type="predicted"/>
<dbReference type="PANTHER" id="PTHR35007:SF2">
    <property type="entry name" value="PILUS ASSEMBLE PROTEIN"/>
    <property type="match status" value="1"/>
</dbReference>
<dbReference type="Pfam" id="PF00482">
    <property type="entry name" value="T2SSF"/>
    <property type="match status" value="1"/>
</dbReference>
<keyword evidence="9" id="KW-1185">Reference proteome</keyword>
<organism evidence="8 9">
    <name type="scientific">Aeromicrobium alkaliterrae</name>
    <dbReference type="NCBI Taxonomy" id="302168"/>
    <lineage>
        <taxon>Bacteria</taxon>
        <taxon>Bacillati</taxon>
        <taxon>Actinomycetota</taxon>
        <taxon>Actinomycetes</taxon>
        <taxon>Propionibacteriales</taxon>
        <taxon>Nocardioidaceae</taxon>
        <taxon>Aeromicrobium</taxon>
    </lineage>
</organism>
<gene>
    <name evidence="8" type="ORF">GCM10009710_19420</name>
</gene>
<feature type="transmembrane region" description="Helical" evidence="6">
    <location>
        <begin position="6"/>
        <end position="25"/>
    </location>
</feature>
<evidence type="ECO:0000256" key="2">
    <source>
        <dbReference type="ARBA" id="ARBA00022475"/>
    </source>
</evidence>
<evidence type="ECO:0000259" key="7">
    <source>
        <dbReference type="Pfam" id="PF00482"/>
    </source>
</evidence>
<feature type="transmembrane region" description="Helical" evidence="6">
    <location>
        <begin position="267"/>
        <end position="289"/>
    </location>
</feature>
<dbReference type="PANTHER" id="PTHR35007">
    <property type="entry name" value="INTEGRAL MEMBRANE PROTEIN-RELATED"/>
    <property type="match status" value="1"/>
</dbReference>
<evidence type="ECO:0000256" key="4">
    <source>
        <dbReference type="ARBA" id="ARBA00022989"/>
    </source>
</evidence>
<dbReference type="InterPro" id="IPR018076">
    <property type="entry name" value="T2SS_GspF_dom"/>
</dbReference>
<keyword evidence="4 6" id="KW-1133">Transmembrane helix</keyword>
<reference evidence="8 9" key="1">
    <citation type="journal article" date="2019" name="Int. J. Syst. Evol. Microbiol.">
        <title>The Global Catalogue of Microorganisms (GCM) 10K type strain sequencing project: providing services to taxonomists for standard genome sequencing and annotation.</title>
        <authorList>
            <consortium name="The Broad Institute Genomics Platform"/>
            <consortium name="The Broad Institute Genome Sequencing Center for Infectious Disease"/>
            <person name="Wu L."/>
            <person name="Ma J."/>
        </authorList>
    </citation>
    <scope>NUCLEOTIDE SEQUENCE [LARGE SCALE GENOMIC DNA]</scope>
    <source>
        <strain evidence="8 9">JCM 13518</strain>
    </source>
</reference>
<comment type="caution">
    <text evidence="8">The sequence shown here is derived from an EMBL/GenBank/DDBJ whole genome shotgun (WGS) entry which is preliminary data.</text>
</comment>
<protein>
    <submittedName>
        <fullName evidence="8">Type II secretion system F family protein</fullName>
    </submittedName>
</protein>
<accession>A0ABN2JU97</accession>
<dbReference type="Proteomes" id="UP001501057">
    <property type="component" value="Unassembled WGS sequence"/>
</dbReference>
<evidence type="ECO:0000256" key="3">
    <source>
        <dbReference type="ARBA" id="ARBA00022692"/>
    </source>
</evidence>
<feature type="transmembrane region" description="Helical" evidence="6">
    <location>
        <begin position="92"/>
        <end position="110"/>
    </location>
</feature>
<evidence type="ECO:0000313" key="9">
    <source>
        <dbReference type="Proteomes" id="UP001501057"/>
    </source>
</evidence>
<feature type="domain" description="Type II secretion system protein GspF" evidence="7">
    <location>
        <begin position="155"/>
        <end position="280"/>
    </location>
</feature>
<evidence type="ECO:0000256" key="1">
    <source>
        <dbReference type="ARBA" id="ARBA00004651"/>
    </source>
</evidence>
<dbReference type="EMBL" id="BAAAME010000004">
    <property type="protein sequence ID" value="GAA1739215.1"/>
    <property type="molecule type" value="Genomic_DNA"/>
</dbReference>
<evidence type="ECO:0000313" key="8">
    <source>
        <dbReference type="EMBL" id="GAA1739215.1"/>
    </source>
</evidence>
<evidence type="ECO:0000256" key="6">
    <source>
        <dbReference type="SAM" id="Phobius"/>
    </source>
</evidence>
<name>A0ABN2JU97_9ACTN</name>
<dbReference type="RefSeq" id="WP_344200660.1">
    <property type="nucleotide sequence ID" value="NZ_BAAAME010000004.1"/>
</dbReference>
<feature type="transmembrane region" description="Helical" evidence="6">
    <location>
        <begin position="116"/>
        <end position="140"/>
    </location>
</feature>
<keyword evidence="2" id="KW-1003">Cell membrane</keyword>
<evidence type="ECO:0000256" key="5">
    <source>
        <dbReference type="ARBA" id="ARBA00023136"/>
    </source>
</evidence>
<comment type="subcellular location">
    <subcellularLocation>
        <location evidence="1">Cell membrane</location>
        <topology evidence="1">Multi-pass membrane protein</topology>
    </subcellularLocation>
</comment>
<keyword evidence="5 6" id="KW-0472">Membrane</keyword>